<sequence length="170" mass="18965">MPSHGASMNEQAIAAIVSNGWPGTKVESVTPLGAGKSFNNKIYFLKMQHANKMAALGEEDAVIKINGTLYDGDTQSAIPMDTFQFTHYDLFPRNILVTGSPPRITGIVDWEFPGFFPPVDEFLDDWLDGGDWPKEFYVAYLKRLEENGVATPAKSVRGDGWQKWHGGWKR</sequence>
<proteinExistence type="predicted"/>
<dbReference type="Gene3D" id="3.90.1200.10">
    <property type="match status" value="1"/>
</dbReference>
<evidence type="ECO:0000313" key="3">
    <source>
        <dbReference type="Proteomes" id="UP000240493"/>
    </source>
</evidence>
<dbReference type="AlphaFoldDB" id="A0A2T3ZAA4"/>
<keyword evidence="3" id="KW-1185">Reference proteome</keyword>
<dbReference type="Proteomes" id="UP000240493">
    <property type="component" value="Unassembled WGS sequence"/>
</dbReference>
<dbReference type="OrthoDB" id="2906425at2759"/>
<dbReference type="Pfam" id="PF01636">
    <property type="entry name" value="APH"/>
    <property type="match status" value="1"/>
</dbReference>
<protein>
    <recommendedName>
        <fullName evidence="1">Aminoglycoside phosphotransferase domain-containing protein</fullName>
    </recommendedName>
</protein>
<dbReference type="InterPro" id="IPR011009">
    <property type="entry name" value="Kinase-like_dom_sf"/>
</dbReference>
<reference evidence="2 3" key="1">
    <citation type="submission" date="2016-07" db="EMBL/GenBank/DDBJ databases">
        <title>Multiple horizontal gene transfer events from other fungi enriched the ability of initially mycotrophic Trichoderma (Ascomycota) to feed on dead plant biomass.</title>
        <authorList>
            <consortium name="DOE Joint Genome Institute"/>
            <person name="Aerts A."/>
            <person name="Atanasova L."/>
            <person name="Chenthamara K."/>
            <person name="Zhang J."/>
            <person name="Grujic M."/>
            <person name="Henrissat B."/>
            <person name="Kuo A."/>
            <person name="Salamov A."/>
            <person name="Lipzen A."/>
            <person name="Labutti K."/>
            <person name="Barry K."/>
            <person name="Miao Y."/>
            <person name="Rahimi M.J."/>
            <person name="Shen Q."/>
            <person name="Grigoriev I.V."/>
            <person name="Kubicek C.P."/>
            <person name="Druzhinina I.S."/>
        </authorList>
    </citation>
    <scope>NUCLEOTIDE SEQUENCE [LARGE SCALE GENOMIC DNA]</scope>
    <source>
        <strain evidence="2 3">CBS 433.97</strain>
    </source>
</reference>
<name>A0A2T3ZAA4_TRIA4</name>
<dbReference type="InterPro" id="IPR002575">
    <property type="entry name" value="Aminoglycoside_PTrfase"/>
</dbReference>
<evidence type="ECO:0000313" key="2">
    <source>
        <dbReference type="EMBL" id="PTB41733.1"/>
    </source>
</evidence>
<dbReference type="EMBL" id="KZ679261">
    <property type="protein sequence ID" value="PTB41733.1"/>
    <property type="molecule type" value="Genomic_DNA"/>
</dbReference>
<accession>A0A2T3ZAA4</accession>
<dbReference type="SUPFAM" id="SSF56112">
    <property type="entry name" value="Protein kinase-like (PK-like)"/>
    <property type="match status" value="1"/>
</dbReference>
<gene>
    <name evidence="2" type="ORF">M441DRAFT_68750</name>
</gene>
<feature type="domain" description="Aminoglycoside phosphotransferase" evidence="1">
    <location>
        <begin position="81"/>
        <end position="145"/>
    </location>
</feature>
<organism evidence="2 3">
    <name type="scientific">Trichoderma asperellum (strain ATCC 204424 / CBS 433.97 / NBRC 101777)</name>
    <dbReference type="NCBI Taxonomy" id="1042311"/>
    <lineage>
        <taxon>Eukaryota</taxon>
        <taxon>Fungi</taxon>
        <taxon>Dikarya</taxon>
        <taxon>Ascomycota</taxon>
        <taxon>Pezizomycotina</taxon>
        <taxon>Sordariomycetes</taxon>
        <taxon>Hypocreomycetidae</taxon>
        <taxon>Hypocreales</taxon>
        <taxon>Hypocreaceae</taxon>
        <taxon>Trichoderma</taxon>
    </lineage>
</organism>
<evidence type="ECO:0000259" key="1">
    <source>
        <dbReference type="Pfam" id="PF01636"/>
    </source>
</evidence>